<reference evidence="1" key="1">
    <citation type="submission" date="2020-07" db="EMBL/GenBank/DDBJ databases">
        <title>Multicomponent nature underlies the extraordinary mechanical properties of spider dragline silk.</title>
        <authorList>
            <person name="Kono N."/>
            <person name="Nakamura H."/>
            <person name="Mori M."/>
            <person name="Yoshida Y."/>
            <person name="Ohtoshi R."/>
            <person name="Malay A.D."/>
            <person name="Moran D.A.P."/>
            <person name="Tomita M."/>
            <person name="Numata K."/>
            <person name="Arakawa K."/>
        </authorList>
    </citation>
    <scope>NUCLEOTIDE SEQUENCE</scope>
</reference>
<comment type="caution">
    <text evidence="1">The sequence shown here is derived from an EMBL/GenBank/DDBJ whole genome shotgun (WGS) entry which is preliminary data.</text>
</comment>
<dbReference type="OrthoDB" id="6434842at2759"/>
<proteinExistence type="predicted"/>
<protein>
    <submittedName>
        <fullName evidence="1">Uncharacterized protein</fullName>
    </submittedName>
</protein>
<gene>
    <name evidence="1" type="ORF">TNCT_211971</name>
</gene>
<evidence type="ECO:0000313" key="2">
    <source>
        <dbReference type="Proteomes" id="UP000887116"/>
    </source>
</evidence>
<dbReference type="AlphaFoldDB" id="A0A8X6K5X4"/>
<organism evidence="1 2">
    <name type="scientific">Trichonephila clavata</name>
    <name type="common">Joro spider</name>
    <name type="synonym">Nephila clavata</name>
    <dbReference type="NCBI Taxonomy" id="2740835"/>
    <lineage>
        <taxon>Eukaryota</taxon>
        <taxon>Metazoa</taxon>
        <taxon>Ecdysozoa</taxon>
        <taxon>Arthropoda</taxon>
        <taxon>Chelicerata</taxon>
        <taxon>Arachnida</taxon>
        <taxon>Araneae</taxon>
        <taxon>Araneomorphae</taxon>
        <taxon>Entelegynae</taxon>
        <taxon>Araneoidea</taxon>
        <taxon>Nephilidae</taxon>
        <taxon>Trichonephila</taxon>
    </lineage>
</organism>
<dbReference type="Proteomes" id="UP000887116">
    <property type="component" value="Unassembled WGS sequence"/>
</dbReference>
<keyword evidence="2" id="KW-1185">Reference proteome</keyword>
<sequence>MVRSIKQKCLGKACVTYEKMLTLLCEGESVINERHLTYLPDDPNEITSIAPGSQPGGKGFTTGETNTLRWANISQTTLELADCCKN</sequence>
<name>A0A8X6K5X4_TRICU</name>
<evidence type="ECO:0000313" key="1">
    <source>
        <dbReference type="EMBL" id="GFQ65870.1"/>
    </source>
</evidence>
<accession>A0A8X6K5X4</accession>
<dbReference type="EMBL" id="BMAO01010250">
    <property type="protein sequence ID" value="GFQ65870.1"/>
    <property type="molecule type" value="Genomic_DNA"/>
</dbReference>